<sequence>MRSLFFAGLSAAVAAPGAFARLYTIANGCPQAITLYINGESQGKLAVGATITRTFNENWSGFIYTDANGGSQTGTRTTRAGFYGEDDYYYIVIDSSRLNTGVRIEPQSPINNGFCASDMCDSKACLSVFGQPPTRFPPPSDTPPNPPVYACPGDGIGYKVTFCPSGAFPPPSNGFATPIHPNGNTNKCLDVRGGVLANGTPVQIYDCNGTPAQQWRLTSANTRIALDNTGYCLDAGSNPGNAVGMKIWQCYENLPAQEWYYTEDFRIALTGKGQCLDLPNGSTANGNQVQIYQCQDNNSNQVWNI</sequence>
<feature type="chain" id="PRO_5040297976" evidence="1">
    <location>
        <begin position="21"/>
        <end position="305"/>
    </location>
</feature>
<dbReference type="PROSITE" id="PS50231">
    <property type="entry name" value="RICIN_B_LECTIN"/>
    <property type="match status" value="1"/>
</dbReference>
<organism evidence="3 4">
    <name type="scientific">Collybia nuda</name>
    <dbReference type="NCBI Taxonomy" id="64659"/>
    <lineage>
        <taxon>Eukaryota</taxon>
        <taxon>Fungi</taxon>
        <taxon>Dikarya</taxon>
        <taxon>Basidiomycota</taxon>
        <taxon>Agaricomycotina</taxon>
        <taxon>Agaricomycetes</taxon>
        <taxon>Agaricomycetidae</taxon>
        <taxon>Agaricales</taxon>
        <taxon>Tricholomatineae</taxon>
        <taxon>Clitocybaceae</taxon>
        <taxon>Collybia</taxon>
    </lineage>
</organism>
<name>A0A9P5YGE6_9AGAR</name>
<dbReference type="SUPFAM" id="SSF50370">
    <property type="entry name" value="Ricin B-like lectins"/>
    <property type="match status" value="1"/>
</dbReference>
<dbReference type="Proteomes" id="UP000807353">
    <property type="component" value="Unassembled WGS sequence"/>
</dbReference>
<feature type="domain" description="Ricin B lectin" evidence="2">
    <location>
        <begin position="173"/>
        <end position="305"/>
    </location>
</feature>
<dbReference type="InterPro" id="IPR000772">
    <property type="entry name" value="Ricin_B_lectin"/>
</dbReference>
<evidence type="ECO:0000259" key="2">
    <source>
        <dbReference type="SMART" id="SM00458"/>
    </source>
</evidence>
<dbReference type="AlphaFoldDB" id="A0A9P5YGE6"/>
<evidence type="ECO:0000313" key="3">
    <source>
        <dbReference type="EMBL" id="KAF9467386.1"/>
    </source>
</evidence>
<protein>
    <submittedName>
        <fullName evidence="3">G-X-X-X-Q-X-W domain-containing protein</fullName>
    </submittedName>
</protein>
<evidence type="ECO:0000313" key="4">
    <source>
        <dbReference type="Proteomes" id="UP000807353"/>
    </source>
</evidence>
<proteinExistence type="predicted"/>
<accession>A0A9P5YGE6</accession>
<reference evidence="3" key="1">
    <citation type="submission" date="2020-11" db="EMBL/GenBank/DDBJ databases">
        <authorList>
            <consortium name="DOE Joint Genome Institute"/>
            <person name="Ahrendt S."/>
            <person name="Riley R."/>
            <person name="Andreopoulos W."/>
            <person name="Labutti K."/>
            <person name="Pangilinan J."/>
            <person name="Ruiz-Duenas F.J."/>
            <person name="Barrasa J.M."/>
            <person name="Sanchez-Garcia M."/>
            <person name="Camarero S."/>
            <person name="Miyauchi S."/>
            <person name="Serrano A."/>
            <person name="Linde D."/>
            <person name="Babiker R."/>
            <person name="Drula E."/>
            <person name="Ayuso-Fernandez I."/>
            <person name="Pacheco R."/>
            <person name="Padilla G."/>
            <person name="Ferreira P."/>
            <person name="Barriuso J."/>
            <person name="Kellner H."/>
            <person name="Castanera R."/>
            <person name="Alfaro M."/>
            <person name="Ramirez L."/>
            <person name="Pisabarro A.G."/>
            <person name="Kuo A."/>
            <person name="Tritt A."/>
            <person name="Lipzen A."/>
            <person name="He G."/>
            <person name="Yan M."/>
            <person name="Ng V."/>
            <person name="Cullen D."/>
            <person name="Martin F."/>
            <person name="Rosso M.-N."/>
            <person name="Henrissat B."/>
            <person name="Hibbett D."/>
            <person name="Martinez A.T."/>
            <person name="Grigoriev I.V."/>
        </authorList>
    </citation>
    <scope>NUCLEOTIDE SEQUENCE</scope>
    <source>
        <strain evidence="3">CBS 247.69</strain>
    </source>
</reference>
<evidence type="ECO:0000256" key="1">
    <source>
        <dbReference type="SAM" id="SignalP"/>
    </source>
</evidence>
<dbReference type="InterPro" id="IPR035992">
    <property type="entry name" value="Ricin_B-like_lectins"/>
</dbReference>
<feature type="signal peptide" evidence="1">
    <location>
        <begin position="1"/>
        <end position="20"/>
    </location>
</feature>
<dbReference type="CDD" id="cd00161">
    <property type="entry name" value="beta-trefoil_Ricin-like"/>
    <property type="match status" value="1"/>
</dbReference>
<comment type="caution">
    <text evidence="3">The sequence shown here is derived from an EMBL/GenBank/DDBJ whole genome shotgun (WGS) entry which is preliminary data.</text>
</comment>
<dbReference type="Pfam" id="PF00652">
    <property type="entry name" value="Ricin_B_lectin"/>
    <property type="match status" value="1"/>
</dbReference>
<keyword evidence="1" id="KW-0732">Signal</keyword>
<keyword evidence="4" id="KW-1185">Reference proteome</keyword>
<dbReference type="SMART" id="SM00458">
    <property type="entry name" value="RICIN"/>
    <property type="match status" value="1"/>
</dbReference>
<dbReference type="EMBL" id="MU150237">
    <property type="protein sequence ID" value="KAF9467386.1"/>
    <property type="molecule type" value="Genomic_DNA"/>
</dbReference>
<gene>
    <name evidence="3" type="ORF">BDZ94DRAFT_1034800</name>
</gene>
<dbReference type="Gene3D" id="2.80.10.50">
    <property type="match status" value="2"/>
</dbReference>
<dbReference type="OrthoDB" id="6770063at2759"/>